<evidence type="ECO:0000313" key="2">
    <source>
        <dbReference type="Proteomes" id="UP000789396"/>
    </source>
</evidence>
<name>A0A9N9BQ56_9GLOM</name>
<reference evidence="1" key="1">
    <citation type="submission" date="2021-06" db="EMBL/GenBank/DDBJ databases">
        <authorList>
            <person name="Kallberg Y."/>
            <person name="Tangrot J."/>
            <person name="Rosling A."/>
        </authorList>
    </citation>
    <scope>NUCLEOTIDE SEQUENCE</scope>
    <source>
        <strain evidence="1">IN212</strain>
    </source>
</reference>
<protein>
    <submittedName>
        <fullName evidence="1">4839_t:CDS:1</fullName>
    </submittedName>
</protein>
<dbReference type="AlphaFoldDB" id="A0A9N9BQ56"/>
<dbReference type="OrthoDB" id="2358876at2759"/>
<organism evidence="1 2">
    <name type="scientific">Racocetra fulgida</name>
    <dbReference type="NCBI Taxonomy" id="60492"/>
    <lineage>
        <taxon>Eukaryota</taxon>
        <taxon>Fungi</taxon>
        <taxon>Fungi incertae sedis</taxon>
        <taxon>Mucoromycota</taxon>
        <taxon>Glomeromycotina</taxon>
        <taxon>Glomeromycetes</taxon>
        <taxon>Diversisporales</taxon>
        <taxon>Gigasporaceae</taxon>
        <taxon>Racocetra</taxon>
    </lineage>
</organism>
<comment type="caution">
    <text evidence="1">The sequence shown here is derived from an EMBL/GenBank/DDBJ whole genome shotgun (WGS) entry which is preliminary data.</text>
</comment>
<accession>A0A9N9BQ56</accession>
<gene>
    <name evidence="1" type="ORF">RFULGI_LOCUS5553</name>
</gene>
<dbReference type="EMBL" id="CAJVPZ010006405">
    <property type="protein sequence ID" value="CAG8573409.1"/>
    <property type="molecule type" value="Genomic_DNA"/>
</dbReference>
<proteinExistence type="predicted"/>
<sequence>MSYLETLAKNESEEIKEKAQNALKLLVETSPHVEDLNEVERGEYISAILHGVTSTFEGPKVVVRREYSLSGTNGKVLPFEKNDELQYAYGIVTTGDRWYFTIVSSDNEIGAISESIDLQLENFQLNDSYLNAIRTLFAVIRTILSDIMESFDEEPQTKRQRLLQLLGN</sequence>
<dbReference type="Proteomes" id="UP000789396">
    <property type="component" value="Unassembled WGS sequence"/>
</dbReference>
<evidence type="ECO:0000313" key="1">
    <source>
        <dbReference type="EMBL" id="CAG8573409.1"/>
    </source>
</evidence>
<keyword evidence="2" id="KW-1185">Reference proteome</keyword>